<reference evidence="2 3" key="1">
    <citation type="submission" date="2023-08" db="EMBL/GenBank/DDBJ databases">
        <title>A Necator americanus chromosomal reference genome.</title>
        <authorList>
            <person name="Ilik V."/>
            <person name="Petrzelkova K.J."/>
            <person name="Pardy F."/>
            <person name="Fuh T."/>
            <person name="Niatou-Singa F.S."/>
            <person name="Gouil Q."/>
            <person name="Baker L."/>
            <person name="Ritchie M.E."/>
            <person name="Jex A.R."/>
            <person name="Gazzola D."/>
            <person name="Li H."/>
            <person name="Toshio Fujiwara R."/>
            <person name="Zhan B."/>
            <person name="Aroian R.V."/>
            <person name="Pafco B."/>
            <person name="Schwarz E.M."/>
        </authorList>
    </citation>
    <scope>NUCLEOTIDE SEQUENCE [LARGE SCALE GENOMIC DNA]</scope>
    <source>
        <strain evidence="2 3">Aroian</strain>
        <tissue evidence="2">Whole animal</tissue>
    </source>
</reference>
<dbReference type="Gene3D" id="3.10.10.10">
    <property type="entry name" value="HIV Type 1 Reverse Transcriptase, subunit A, domain 1"/>
    <property type="match status" value="1"/>
</dbReference>
<proteinExistence type="predicted"/>
<name>A0ABR1EMR8_NECAM</name>
<dbReference type="InterPro" id="IPR005312">
    <property type="entry name" value="DUF1759"/>
</dbReference>
<dbReference type="Pfam" id="PF05380">
    <property type="entry name" value="Peptidase_A17"/>
    <property type="match status" value="1"/>
</dbReference>
<feature type="compositionally biased region" description="Low complexity" evidence="1">
    <location>
        <begin position="101"/>
        <end position="116"/>
    </location>
</feature>
<organism evidence="2 3">
    <name type="scientific">Necator americanus</name>
    <name type="common">Human hookworm</name>
    <dbReference type="NCBI Taxonomy" id="51031"/>
    <lineage>
        <taxon>Eukaryota</taxon>
        <taxon>Metazoa</taxon>
        <taxon>Ecdysozoa</taxon>
        <taxon>Nematoda</taxon>
        <taxon>Chromadorea</taxon>
        <taxon>Rhabditida</taxon>
        <taxon>Rhabditina</taxon>
        <taxon>Rhabditomorpha</taxon>
        <taxon>Strongyloidea</taxon>
        <taxon>Ancylostomatidae</taxon>
        <taxon>Bunostominae</taxon>
        <taxon>Necator</taxon>
    </lineage>
</organism>
<accession>A0ABR1EMR8</accession>
<dbReference type="Gene3D" id="3.30.70.270">
    <property type="match status" value="1"/>
</dbReference>
<dbReference type="InterPro" id="IPR043502">
    <property type="entry name" value="DNA/RNA_pol_sf"/>
</dbReference>
<sequence length="940" mass="106819">MSKHEVIGMTETRLRHQLNAVYETGEELLSGTYDTEERRAHKSRHTHIFGASAKLQIEGGHNRGQNQRRIRTCRRFTFTSPSQCLQLLKENKHGLLDRELSSAAQSQKSKSSSKPPKLSPPRRQIKADLTEEHRKTTMSNITTAQDTIIRAQNLLITLSLCLEDHEEGKLREEEADNKALPRIPPLQIPKFRGNPWEWDQFWGTFNATIHDRKISKIEKFTHFLEALQGLARDTVQDLQITAENYDVAVDILKRRYGNEEAIVGKVDLLVAQARTWNHRKSEFEEVYMILDTGADRSFISATYTEQLGLDETGTSQLKIRTLGSDTPIEKCCTTTCILIEDRRGIRHNITVAMVDFISGELQRTPLDEADCNYLSQHDISLSIPNRIRTVAPQILIGCGDLFDLFDDGFASTHELPSGLKALHSKIEHLVTGRNRNTTEELGTQVNNLCTVQSEDLNDELKQNQKIWSQFRETAQYSDNKYFVRLPWKGPTDDLPDNQEVDENREPDGPVINQLVVTPHKDTTKQRVVFDGSAHYKNAPCLNDKLHQRPVILPSLVDILNRFRIGNIAIVSDVEKAFLQVHLQAIDRDATRCLWVKDIDKPLNRANIVTYRFTRVTFGLNCSPFLLGATIKQHLGRTHNFGDREIANCIQDNVYVDNVIFTADTSQNAIDRCLRARQLFAEINMNLKESPTNSTEVNQTLPEGCLGANPNPKVLGIQWLSEDDMMKITCRFWEKAAITKRTVSEQVAAVYDPLGWLTPLMLKPKLFLQGLWKHKYAWDQKLTEEHRDQWIAIIATAQNFGKCLPRKVSDGSRSSPAEVVAFTDASKSAMATCVYLVQNHKAILLMAKSKLPSLKTKSTIPKLEVNALTMGTRLANSTYQAMRDRLNVTEITIFTDSEIALSWLRNPQLSTNGRLLARNRSQEIRKIAEQLRQVNVTVKFG</sequence>
<feature type="region of interest" description="Disordered" evidence="1">
    <location>
        <begin position="99"/>
        <end position="135"/>
    </location>
</feature>
<protein>
    <recommendedName>
        <fullName evidence="4">Pao retrotransposon peptidase</fullName>
    </recommendedName>
</protein>
<dbReference type="Gene3D" id="3.30.420.10">
    <property type="entry name" value="Ribonuclease H-like superfamily/Ribonuclease H"/>
    <property type="match status" value="1"/>
</dbReference>
<dbReference type="InterPro" id="IPR008042">
    <property type="entry name" value="Retrotrans_Pao"/>
</dbReference>
<evidence type="ECO:0000256" key="1">
    <source>
        <dbReference type="SAM" id="MobiDB-lite"/>
    </source>
</evidence>
<dbReference type="InterPro" id="IPR036397">
    <property type="entry name" value="RNaseH_sf"/>
</dbReference>
<dbReference type="InterPro" id="IPR021109">
    <property type="entry name" value="Peptidase_aspartic_dom_sf"/>
</dbReference>
<evidence type="ECO:0000313" key="3">
    <source>
        <dbReference type="Proteomes" id="UP001303046"/>
    </source>
</evidence>
<evidence type="ECO:0000313" key="2">
    <source>
        <dbReference type="EMBL" id="KAK6763915.1"/>
    </source>
</evidence>
<dbReference type="PANTHER" id="PTHR47331">
    <property type="entry name" value="PHD-TYPE DOMAIN-CONTAINING PROTEIN"/>
    <property type="match status" value="1"/>
</dbReference>
<dbReference type="Pfam" id="PF03564">
    <property type="entry name" value="DUF1759"/>
    <property type="match status" value="1"/>
</dbReference>
<dbReference type="SUPFAM" id="SSF56672">
    <property type="entry name" value="DNA/RNA polymerases"/>
    <property type="match status" value="1"/>
</dbReference>
<dbReference type="SUPFAM" id="SSF50630">
    <property type="entry name" value="Acid proteases"/>
    <property type="match status" value="1"/>
</dbReference>
<dbReference type="EMBL" id="JAVFWL010000006">
    <property type="protein sequence ID" value="KAK6763915.1"/>
    <property type="molecule type" value="Genomic_DNA"/>
</dbReference>
<dbReference type="Proteomes" id="UP001303046">
    <property type="component" value="Unassembled WGS sequence"/>
</dbReference>
<dbReference type="InterPro" id="IPR043128">
    <property type="entry name" value="Rev_trsase/Diguanyl_cyclase"/>
</dbReference>
<gene>
    <name evidence="2" type="primary">Necator_chrX.g24469</name>
    <name evidence="2" type="ORF">RB195_024304</name>
</gene>
<evidence type="ECO:0008006" key="4">
    <source>
        <dbReference type="Google" id="ProtNLM"/>
    </source>
</evidence>
<feature type="compositionally biased region" description="Basic and acidic residues" evidence="1">
    <location>
        <begin position="125"/>
        <end position="135"/>
    </location>
</feature>
<keyword evidence="3" id="KW-1185">Reference proteome</keyword>
<comment type="caution">
    <text evidence="2">The sequence shown here is derived from an EMBL/GenBank/DDBJ whole genome shotgun (WGS) entry which is preliminary data.</text>
</comment>